<protein>
    <submittedName>
        <fullName evidence="2">Dehydrogenase</fullName>
    </submittedName>
</protein>
<dbReference type="EMBL" id="AP023322">
    <property type="protein sequence ID" value="BCI63046.1"/>
    <property type="molecule type" value="Genomic_DNA"/>
</dbReference>
<dbReference type="Proteomes" id="UP000594042">
    <property type="component" value="Chromosome"/>
</dbReference>
<dbReference type="InterPro" id="IPR029479">
    <property type="entry name" value="Nitroreductase"/>
</dbReference>
<dbReference type="Gene3D" id="3.40.109.10">
    <property type="entry name" value="NADH Oxidase"/>
    <property type="match status" value="1"/>
</dbReference>
<feature type="domain" description="Nitroreductase" evidence="1">
    <location>
        <begin position="55"/>
        <end position="203"/>
    </location>
</feature>
<dbReference type="CDD" id="cd02142">
    <property type="entry name" value="McbC_SagB-like_oxidoreductase"/>
    <property type="match status" value="1"/>
</dbReference>
<evidence type="ECO:0000259" key="1">
    <source>
        <dbReference type="Pfam" id="PF00881"/>
    </source>
</evidence>
<dbReference type="Pfam" id="PF00881">
    <property type="entry name" value="Nitroreductase"/>
    <property type="match status" value="1"/>
</dbReference>
<name>A0A7G1HTS8_9BACT</name>
<evidence type="ECO:0000313" key="3">
    <source>
        <dbReference type="Proteomes" id="UP000594042"/>
    </source>
</evidence>
<organism evidence="2 3">
    <name type="scientific">Coprobacter secundus subsp. similis</name>
    <dbReference type="NCBI Taxonomy" id="2751153"/>
    <lineage>
        <taxon>Bacteria</taxon>
        <taxon>Pseudomonadati</taxon>
        <taxon>Bacteroidota</taxon>
        <taxon>Bacteroidia</taxon>
        <taxon>Bacteroidales</taxon>
        <taxon>Barnesiellaceae</taxon>
        <taxon>Coprobacter</taxon>
    </lineage>
</organism>
<dbReference type="PANTHER" id="PTHR43745">
    <property type="entry name" value="NITROREDUCTASE MJ1384-RELATED"/>
    <property type="match status" value="1"/>
</dbReference>
<reference evidence="3" key="1">
    <citation type="submission" date="2020-07" db="EMBL/GenBank/DDBJ databases">
        <title>Complete genome sequencing of Coprobacter sp. strain 2CBH44.</title>
        <authorList>
            <person name="Sakamoto M."/>
            <person name="Murakami T."/>
            <person name="Mori H."/>
        </authorList>
    </citation>
    <scope>NUCLEOTIDE SEQUENCE [LARGE SCALE GENOMIC DNA]</scope>
    <source>
        <strain evidence="3">2CBH44</strain>
    </source>
</reference>
<dbReference type="AlphaFoldDB" id="A0A7G1HTS8"/>
<dbReference type="GO" id="GO:0016491">
    <property type="term" value="F:oxidoreductase activity"/>
    <property type="evidence" value="ECO:0007669"/>
    <property type="project" value="InterPro"/>
</dbReference>
<dbReference type="InterPro" id="IPR000415">
    <property type="entry name" value="Nitroreductase-like"/>
</dbReference>
<proteinExistence type="predicted"/>
<dbReference type="PANTHER" id="PTHR43745:SF2">
    <property type="entry name" value="NITROREDUCTASE MJ1384-RELATED"/>
    <property type="match status" value="1"/>
</dbReference>
<evidence type="ECO:0000313" key="2">
    <source>
        <dbReference type="EMBL" id="BCI63046.1"/>
    </source>
</evidence>
<dbReference type="InterPro" id="IPR052544">
    <property type="entry name" value="Bacteriocin_Proc_Enz"/>
</dbReference>
<dbReference type="RefSeq" id="WP_021931167.1">
    <property type="nucleotide sequence ID" value="NZ_AP023322.1"/>
</dbReference>
<gene>
    <name evidence="2" type="ORF">Cop2CBH44_13990</name>
</gene>
<dbReference type="SUPFAM" id="SSF55469">
    <property type="entry name" value="FMN-dependent nitroreductase-like"/>
    <property type="match status" value="1"/>
</dbReference>
<dbReference type="KEGG" id="copr:Cop2CBH44_13990"/>
<keyword evidence="3" id="KW-1185">Reference proteome</keyword>
<accession>A0A7G1HTS8</accession>
<sequence length="206" mass="22717">MRKIILILFSLGISIMLYANTKTEKIFESKNSELQGIILNKPNLKRGIPIMQALEKRQSTRQFSSKELSLQDISDLLWAANGINRPESGKRTAPSAMNHQDIKVYVCTAKGSYLYNHQKHTLVPISSGDSRPAAAPVCLILVSDTNKEWGAIDAGIVSQNISLFCSGTGLATYPRGSMDKDTLYKALKLTGQQAIMLCHPVGYFVQ</sequence>